<reference evidence="6" key="2">
    <citation type="journal article" date="2018" name="Plant J.">
        <title>The Sorghum bicolor reference genome: improved assembly, gene annotations, a transcriptome atlas, and signatures of genome organization.</title>
        <authorList>
            <person name="McCormick R.F."/>
            <person name="Truong S.K."/>
            <person name="Sreedasyam A."/>
            <person name="Jenkins J."/>
            <person name="Shu S."/>
            <person name="Sims D."/>
            <person name="Kennedy M."/>
            <person name="Amirebrahimi M."/>
            <person name="Weers B.D."/>
            <person name="McKinley B."/>
            <person name="Mattison A."/>
            <person name="Morishige D.T."/>
            <person name="Grimwood J."/>
            <person name="Schmutz J."/>
            <person name="Mullet J.E."/>
        </authorList>
    </citation>
    <scope>NUCLEOTIDE SEQUENCE [LARGE SCALE GENOMIC DNA]</scope>
    <source>
        <strain evidence="6">cv. BTx623</strain>
    </source>
</reference>
<evidence type="ECO:0000256" key="1">
    <source>
        <dbReference type="ARBA" id="ARBA00008668"/>
    </source>
</evidence>
<evidence type="ECO:0008006" key="7">
    <source>
        <dbReference type="Google" id="ProtNLM"/>
    </source>
</evidence>
<dbReference type="Gramene" id="KXG31039">
    <property type="protein sequence ID" value="KXG31039"/>
    <property type="gene ID" value="SORBI_3004G286700"/>
</dbReference>
<keyword evidence="3" id="KW-0443">Lipid metabolism</keyword>
<dbReference type="STRING" id="4558.A0A194YS27"/>
<dbReference type="GO" id="GO:0016788">
    <property type="term" value="F:hydrolase activity, acting on ester bonds"/>
    <property type="evidence" value="ECO:0007669"/>
    <property type="project" value="InterPro"/>
</dbReference>
<comment type="similarity">
    <text evidence="1">Belongs to the 'GDSL' lipolytic enzyme family.</text>
</comment>
<evidence type="ECO:0000256" key="3">
    <source>
        <dbReference type="ARBA" id="ARBA00022963"/>
    </source>
</evidence>
<keyword evidence="4" id="KW-0732">Signal</keyword>
<dbReference type="EMBL" id="CM000763">
    <property type="protein sequence ID" value="KXG31039.1"/>
    <property type="molecule type" value="Genomic_DNA"/>
</dbReference>
<dbReference type="InParanoid" id="A0A194YS27"/>
<proteinExistence type="inferred from homology"/>
<dbReference type="OrthoDB" id="1600564at2759"/>
<dbReference type="InterPro" id="IPR035669">
    <property type="entry name" value="SGNH_plant_lipase-like"/>
</dbReference>
<dbReference type="SUPFAM" id="SSF52266">
    <property type="entry name" value="SGNH hydrolase"/>
    <property type="match status" value="1"/>
</dbReference>
<keyword evidence="3" id="KW-0442">Lipid degradation</keyword>
<protein>
    <recommendedName>
        <fullName evidence="7">GDSL esterase/lipase</fullName>
    </recommendedName>
</protein>
<reference evidence="5 6" key="1">
    <citation type="journal article" date="2009" name="Nature">
        <title>The Sorghum bicolor genome and the diversification of grasses.</title>
        <authorList>
            <person name="Paterson A.H."/>
            <person name="Bowers J.E."/>
            <person name="Bruggmann R."/>
            <person name="Dubchak I."/>
            <person name="Grimwood J."/>
            <person name="Gundlach H."/>
            <person name="Haberer G."/>
            <person name="Hellsten U."/>
            <person name="Mitros T."/>
            <person name="Poliakov A."/>
            <person name="Schmutz J."/>
            <person name="Spannagl M."/>
            <person name="Tang H."/>
            <person name="Wang X."/>
            <person name="Wicker T."/>
            <person name="Bharti A.K."/>
            <person name="Chapman J."/>
            <person name="Feltus F.A."/>
            <person name="Gowik U."/>
            <person name="Grigoriev I.V."/>
            <person name="Lyons E."/>
            <person name="Maher C.A."/>
            <person name="Martis M."/>
            <person name="Narechania A."/>
            <person name="Otillar R.P."/>
            <person name="Penning B.W."/>
            <person name="Salamov A.A."/>
            <person name="Wang Y."/>
            <person name="Zhang L."/>
            <person name="Carpita N.C."/>
            <person name="Freeling M."/>
            <person name="Gingle A.R."/>
            <person name="Hash C.T."/>
            <person name="Keller B."/>
            <person name="Klein P."/>
            <person name="Kresovich S."/>
            <person name="McCann M.C."/>
            <person name="Ming R."/>
            <person name="Peterson D.G."/>
            <person name="Mehboob-ur-Rahman"/>
            <person name="Ware D."/>
            <person name="Westhoff P."/>
            <person name="Mayer K.F."/>
            <person name="Messing J."/>
            <person name="Rokhsar D.S."/>
        </authorList>
    </citation>
    <scope>NUCLEOTIDE SEQUENCE [LARGE SCALE GENOMIC DNA]</scope>
    <source>
        <strain evidence="6">cv. BTx623</strain>
    </source>
</reference>
<keyword evidence="2" id="KW-0378">Hydrolase</keyword>
<evidence type="ECO:0000313" key="5">
    <source>
        <dbReference type="EMBL" id="KXG31039.1"/>
    </source>
</evidence>
<dbReference type="PANTHER" id="PTHR45648">
    <property type="entry name" value="GDSL LIPASE/ACYLHYDROLASE FAMILY PROTEIN (AFU_ORTHOLOGUE AFUA_4G14700)"/>
    <property type="match status" value="1"/>
</dbReference>
<dbReference type="InterPro" id="IPR051058">
    <property type="entry name" value="GDSL_Est/Lipase"/>
</dbReference>
<evidence type="ECO:0000256" key="4">
    <source>
        <dbReference type="SAM" id="SignalP"/>
    </source>
</evidence>
<dbReference type="CDD" id="cd01837">
    <property type="entry name" value="SGNH_plant_lipase_like"/>
    <property type="match status" value="1"/>
</dbReference>
<dbReference type="FunCoup" id="A0A194YS27">
    <property type="interactions" value="80"/>
</dbReference>
<dbReference type="Proteomes" id="UP000000768">
    <property type="component" value="Chromosome 4"/>
</dbReference>
<name>A0A194YS27_SORBI</name>
<gene>
    <name evidence="5" type="ORF">SORBI_3004G286700</name>
</gene>
<dbReference type="Gene3D" id="3.40.50.1110">
    <property type="entry name" value="SGNH hydrolase"/>
    <property type="match status" value="1"/>
</dbReference>
<organism evidence="5 6">
    <name type="scientific">Sorghum bicolor</name>
    <name type="common">Sorghum</name>
    <name type="synonym">Sorghum vulgare</name>
    <dbReference type="NCBI Taxonomy" id="4558"/>
    <lineage>
        <taxon>Eukaryota</taxon>
        <taxon>Viridiplantae</taxon>
        <taxon>Streptophyta</taxon>
        <taxon>Embryophyta</taxon>
        <taxon>Tracheophyta</taxon>
        <taxon>Spermatophyta</taxon>
        <taxon>Magnoliopsida</taxon>
        <taxon>Liliopsida</taxon>
        <taxon>Poales</taxon>
        <taxon>Poaceae</taxon>
        <taxon>PACMAD clade</taxon>
        <taxon>Panicoideae</taxon>
        <taxon>Andropogonodae</taxon>
        <taxon>Andropogoneae</taxon>
        <taxon>Sorghinae</taxon>
        <taxon>Sorghum</taxon>
    </lineage>
</organism>
<accession>A0A194YS27</accession>
<evidence type="ECO:0000256" key="2">
    <source>
        <dbReference type="ARBA" id="ARBA00022801"/>
    </source>
</evidence>
<keyword evidence="6" id="KW-1185">Reference proteome</keyword>
<sequence length="383" mass="40346">MATVPVVLVLHVLLGAAAAACAVAVDAAAAAAGSSKVAAAGSSKVPAIYVFGDSTADVGNNNYLPGGGVPRANFPHNGVDFPTSRPTGRFSNGYNGVDFLAVNMGFKRSPPPFLAVANKTNKQVFRGLLGVNFASAGSGILDTTGSSIIPLSKQVEQFAAVQRNISSRVGTGAAGTLLSRSLFLVSTGGNDLFAFFSRKNSTPSDADKRRFVANLVALYQNHVKALYVLGARKFAVIDVPPIGCCPYPRSLHPLGACIDVLNELARGFNRGVKDAMHGLSLSFQGLRYSVGSSHAVVQSIMKHPQRLGFKDVTTACCGSGRFNGESGCTPNATLCDNRHQYLFWDLLHPTHATSKIAAAAIYNGSLHFAAPINFRQLVEDDRY</sequence>
<dbReference type="AlphaFoldDB" id="A0A194YS27"/>
<dbReference type="PANTHER" id="PTHR45648:SF180">
    <property type="entry name" value="OS04G0561800 PROTEIN"/>
    <property type="match status" value="1"/>
</dbReference>
<feature type="chain" id="PRO_5008269029" description="GDSL esterase/lipase" evidence="4">
    <location>
        <begin position="20"/>
        <end position="383"/>
    </location>
</feature>
<dbReference type="GO" id="GO:0016042">
    <property type="term" value="P:lipid catabolic process"/>
    <property type="evidence" value="ECO:0007669"/>
    <property type="project" value="UniProtKB-KW"/>
</dbReference>
<dbReference type="InterPro" id="IPR036514">
    <property type="entry name" value="SGNH_hydro_sf"/>
</dbReference>
<evidence type="ECO:0000313" key="6">
    <source>
        <dbReference type="Proteomes" id="UP000000768"/>
    </source>
</evidence>
<feature type="signal peptide" evidence="4">
    <location>
        <begin position="1"/>
        <end position="19"/>
    </location>
</feature>
<dbReference type="InterPro" id="IPR001087">
    <property type="entry name" value="GDSL"/>
</dbReference>
<dbReference type="ExpressionAtlas" id="A0A194YS27">
    <property type="expression patterns" value="baseline and differential"/>
</dbReference>
<dbReference type="eggNOG" id="KOG0017">
    <property type="taxonomic scope" value="Eukaryota"/>
</dbReference>
<dbReference type="Pfam" id="PF00657">
    <property type="entry name" value="Lipase_GDSL"/>
    <property type="match status" value="1"/>
</dbReference>